<organism evidence="7 8">
    <name type="scientific">Penicillium freii</name>
    <dbReference type="NCBI Taxonomy" id="48697"/>
    <lineage>
        <taxon>Eukaryota</taxon>
        <taxon>Fungi</taxon>
        <taxon>Dikarya</taxon>
        <taxon>Ascomycota</taxon>
        <taxon>Pezizomycotina</taxon>
        <taxon>Eurotiomycetes</taxon>
        <taxon>Eurotiomycetidae</taxon>
        <taxon>Eurotiales</taxon>
        <taxon>Aspergillaceae</taxon>
        <taxon>Penicillium</taxon>
    </lineage>
</organism>
<dbReference type="Pfam" id="PF07690">
    <property type="entry name" value="MFS_1"/>
    <property type="match status" value="1"/>
</dbReference>
<feature type="transmembrane region" description="Helical" evidence="5">
    <location>
        <begin position="472"/>
        <end position="495"/>
    </location>
</feature>
<keyword evidence="4 5" id="KW-0472">Membrane</keyword>
<dbReference type="GO" id="GO:0005886">
    <property type="term" value="C:plasma membrane"/>
    <property type="evidence" value="ECO:0007669"/>
    <property type="project" value="TreeGrafter"/>
</dbReference>
<evidence type="ECO:0000256" key="5">
    <source>
        <dbReference type="SAM" id="Phobius"/>
    </source>
</evidence>
<reference evidence="7 8" key="1">
    <citation type="submission" date="2015-10" db="EMBL/GenBank/DDBJ databases">
        <title>Genome sequencing of Penicillium freii.</title>
        <authorList>
            <person name="Nguyen H.D."/>
            <person name="Visagie C.M."/>
            <person name="Seifert K.A."/>
        </authorList>
    </citation>
    <scope>NUCLEOTIDE SEQUENCE [LARGE SCALE GENOMIC DNA]</scope>
    <source>
        <strain evidence="7 8">DAOM 242723</strain>
    </source>
</reference>
<accession>A0A101M9U5</accession>
<dbReference type="InterPro" id="IPR011701">
    <property type="entry name" value="MFS"/>
</dbReference>
<comment type="caution">
    <text evidence="7">The sequence shown here is derived from an EMBL/GenBank/DDBJ whole genome shotgun (WGS) entry which is preliminary data.</text>
</comment>
<evidence type="ECO:0000256" key="4">
    <source>
        <dbReference type="ARBA" id="ARBA00023136"/>
    </source>
</evidence>
<dbReference type="PANTHER" id="PTHR23502">
    <property type="entry name" value="MAJOR FACILITATOR SUPERFAMILY"/>
    <property type="match status" value="1"/>
</dbReference>
<feature type="transmembrane region" description="Helical" evidence="5">
    <location>
        <begin position="252"/>
        <end position="268"/>
    </location>
</feature>
<evidence type="ECO:0000313" key="7">
    <source>
        <dbReference type="EMBL" id="KUM56560.1"/>
    </source>
</evidence>
<dbReference type="SUPFAM" id="SSF103473">
    <property type="entry name" value="MFS general substrate transporter"/>
    <property type="match status" value="1"/>
</dbReference>
<feature type="transmembrane region" description="Helical" evidence="5">
    <location>
        <begin position="130"/>
        <end position="150"/>
    </location>
</feature>
<feature type="transmembrane region" description="Helical" evidence="5">
    <location>
        <begin position="216"/>
        <end position="240"/>
    </location>
</feature>
<dbReference type="GO" id="GO:0022857">
    <property type="term" value="F:transmembrane transporter activity"/>
    <property type="evidence" value="ECO:0007669"/>
    <property type="project" value="InterPro"/>
</dbReference>
<name>A0A101M9U5_PENFR</name>
<feature type="transmembrane region" description="Helical" evidence="5">
    <location>
        <begin position="360"/>
        <end position="385"/>
    </location>
</feature>
<feature type="transmembrane region" description="Helical" evidence="5">
    <location>
        <begin position="409"/>
        <end position="428"/>
    </location>
</feature>
<keyword evidence="8" id="KW-1185">Reference proteome</keyword>
<evidence type="ECO:0000259" key="6">
    <source>
        <dbReference type="PROSITE" id="PS50850"/>
    </source>
</evidence>
<feature type="transmembrane region" description="Helical" evidence="5">
    <location>
        <begin position="440"/>
        <end position="460"/>
    </location>
</feature>
<dbReference type="EMBL" id="LLXE01000468">
    <property type="protein sequence ID" value="KUM56560.1"/>
    <property type="molecule type" value="Genomic_DNA"/>
</dbReference>
<evidence type="ECO:0000256" key="1">
    <source>
        <dbReference type="ARBA" id="ARBA00004141"/>
    </source>
</evidence>
<feature type="transmembrane region" description="Helical" evidence="5">
    <location>
        <begin position="318"/>
        <end position="340"/>
    </location>
</feature>
<sequence>MAFIIQYRQLHQFVREQLQDVQCTSEKSTGKSPSPLCDSSVKLNENNEHYYSEIPGISTQVDQNGNQYFQVGWATPQDPFCPQQWPTARRVLATLSVCLIALVTTMASAIDSAVIKPASLEFGVSEVTESLATGLYLIGFGVGALIASPLSEMIGRYPVYVGALIIFGGWILGAALTPNIGGQFVFRFLAGVCGAAPLTVAGGSISDIWNALEKTFGFPIFAIPAFGGPILGPVVGAYIGYSPHINWRWSEWIILIFNGFTICVIFLFKRETFGPQLLYYKARFFRGETGDNRFMTKEEASGNEHIVLVLKRHFSRPWILLAEPIVTCLTFYLTVVYIVLFTFLDGYPFIFGQTYSINDGLVNTCFIGLFIGNLLAMVLVPFSYYRTASQLRRDGDDGSGEKLDQESRLLFAFCGAPAVPIGLFWMGWTAYPTVPIWSPLAASILVGFGVICIFLSAYMYTIDSYGQYAASALTFIALVRYLAAGGMTVAGIPMYQNLGVHWTLTILGIISTVAMPIPYALSRWGPSLRRKSKWAVGKNL</sequence>
<dbReference type="PROSITE" id="PS50850">
    <property type="entry name" value="MFS"/>
    <property type="match status" value="1"/>
</dbReference>
<dbReference type="Gene3D" id="1.20.1250.20">
    <property type="entry name" value="MFS general substrate transporter like domains"/>
    <property type="match status" value="1"/>
</dbReference>
<dbReference type="InterPro" id="IPR020846">
    <property type="entry name" value="MFS_dom"/>
</dbReference>
<gene>
    <name evidence="7" type="ORF">ACN42_g10651</name>
</gene>
<feature type="transmembrane region" description="Helical" evidence="5">
    <location>
        <begin position="157"/>
        <end position="178"/>
    </location>
</feature>
<keyword evidence="3 5" id="KW-1133">Transmembrane helix</keyword>
<dbReference type="AlphaFoldDB" id="A0A101M9U5"/>
<feature type="domain" description="Major facilitator superfamily (MFS) profile" evidence="6">
    <location>
        <begin position="93"/>
        <end position="523"/>
    </location>
</feature>
<keyword evidence="2 5" id="KW-0812">Transmembrane</keyword>
<dbReference type="Proteomes" id="UP000055045">
    <property type="component" value="Unassembled WGS sequence"/>
</dbReference>
<dbReference type="STRING" id="48697.A0A101M9U5"/>
<proteinExistence type="predicted"/>
<evidence type="ECO:0000313" key="8">
    <source>
        <dbReference type="Proteomes" id="UP000055045"/>
    </source>
</evidence>
<feature type="transmembrane region" description="Helical" evidence="5">
    <location>
        <begin position="91"/>
        <end position="110"/>
    </location>
</feature>
<dbReference type="CDD" id="cd17323">
    <property type="entry name" value="MFS_Tpo1_MDR_like"/>
    <property type="match status" value="1"/>
</dbReference>
<dbReference type="InterPro" id="IPR036259">
    <property type="entry name" value="MFS_trans_sf"/>
</dbReference>
<feature type="transmembrane region" description="Helical" evidence="5">
    <location>
        <begin position="184"/>
        <end position="204"/>
    </location>
</feature>
<evidence type="ECO:0000256" key="3">
    <source>
        <dbReference type="ARBA" id="ARBA00022989"/>
    </source>
</evidence>
<feature type="transmembrane region" description="Helical" evidence="5">
    <location>
        <begin position="501"/>
        <end position="521"/>
    </location>
</feature>
<evidence type="ECO:0000256" key="2">
    <source>
        <dbReference type="ARBA" id="ARBA00022692"/>
    </source>
</evidence>
<dbReference type="PANTHER" id="PTHR23502:SF47">
    <property type="entry name" value="MAJOR FACILITATOR SUPERFAMILY (MFS) PROFILE DOMAIN-CONTAINING PROTEIN-RELATED"/>
    <property type="match status" value="1"/>
</dbReference>
<comment type="subcellular location">
    <subcellularLocation>
        <location evidence="1">Membrane</location>
        <topology evidence="1">Multi-pass membrane protein</topology>
    </subcellularLocation>
</comment>
<protein>
    <recommendedName>
        <fullName evidence="6">Major facilitator superfamily (MFS) profile domain-containing protein</fullName>
    </recommendedName>
</protein>